<protein>
    <recommendedName>
        <fullName evidence="9">Galactose oxidase-like Early set domain-containing protein</fullName>
    </recommendedName>
</protein>
<gene>
    <name evidence="7" type="ORF">CVT24_002239</name>
</gene>
<feature type="chain" id="PRO_5019483234" description="Galactose oxidase-like Early set domain-containing protein" evidence="4">
    <location>
        <begin position="23"/>
        <end position="805"/>
    </location>
</feature>
<keyword evidence="1 4" id="KW-0732">Signal</keyword>
<keyword evidence="3" id="KW-0812">Transmembrane</keyword>
<dbReference type="EMBL" id="NHTK01001146">
    <property type="protein sequence ID" value="PPR02765.1"/>
    <property type="molecule type" value="Genomic_DNA"/>
</dbReference>
<feature type="signal peptide" evidence="4">
    <location>
        <begin position="1"/>
        <end position="22"/>
    </location>
</feature>
<feature type="compositionally biased region" description="Polar residues" evidence="2">
    <location>
        <begin position="784"/>
        <end position="805"/>
    </location>
</feature>
<dbReference type="InterPro" id="IPR015202">
    <property type="entry name" value="GO-like_E_set"/>
</dbReference>
<dbReference type="InterPro" id="IPR013783">
    <property type="entry name" value="Ig-like_fold"/>
</dbReference>
<dbReference type="InterPro" id="IPR037293">
    <property type="entry name" value="Gal_Oxidase_central_sf"/>
</dbReference>
<proteinExistence type="predicted"/>
<evidence type="ECO:0000259" key="5">
    <source>
        <dbReference type="Pfam" id="PF07250"/>
    </source>
</evidence>
<dbReference type="InterPro" id="IPR009880">
    <property type="entry name" value="Glyoxal_oxidase_N"/>
</dbReference>
<dbReference type="STRING" id="181874.A0A409YIH1"/>
<dbReference type="Gene3D" id="2.60.40.10">
    <property type="entry name" value="Immunoglobulins"/>
    <property type="match status" value="1"/>
</dbReference>
<dbReference type="SUPFAM" id="SSF50965">
    <property type="entry name" value="Galactose oxidase, central domain"/>
    <property type="match status" value="1"/>
</dbReference>
<keyword evidence="3" id="KW-0472">Membrane</keyword>
<dbReference type="Pfam" id="PF09118">
    <property type="entry name" value="GO-like_E_set"/>
    <property type="match status" value="1"/>
</dbReference>
<dbReference type="Proteomes" id="UP000284842">
    <property type="component" value="Unassembled WGS sequence"/>
</dbReference>
<evidence type="ECO:0000313" key="8">
    <source>
        <dbReference type="Proteomes" id="UP000284842"/>
    </source>
</evidence>
<dbReference type="SUPFAM" id="SSF81296">
    <property type="entry name" value="E set domains"/>
    <property type="match status" value="1"/>
</dbReference>
<dbReference type="Pfam" id="PF07250">
    <property type="entry name" value="Glyoxal_oxid_N"/>
    <property type="match status" value="1"/>
</dbReference>
<dbReference type="AlphaFoldDB" id="A0A409YIH1"/>
<dbReference type="InterPro" id="IPR011043">
    <property type="entry name" value="Gal_Oxase/kelch_b-propeller"/>
</dbReference>
<dbReference type="PANTHER" id="PTHR32208">
    <property type="entry name" value="SECRETED PROTEIN-RELATED"/>
    <property type="match status" value="1"/>
</dbReference>
<sequence>MFSSRLLLGALSLGASIWTARGAVPVGGFEEAGHTQVSALMMFVGSEHSVYILDKAEDNAAQVLGHPAWGSVWDIEEKRAVVQDVRTNVFCASGMHLPNGSWVTFGGNDAVGPGGKPGSNRNPDGTGYWDSDFEDFDGRKAIRVVNPCRITDNLNAMPCKWFDEPEQLGMKRNRWYSAAEPTGTGEIVIVGGFVTGGYINRWYPNTDPAFSGGLSEPTYEFYPGRAGEPRVMDFMVKTSGLNAYAHTYLMPSGLMFVQANLSTVLWNFNDNVETPLPGMPKGVVRVYPASGATAMLPLTPKNGYTPTILFCGGTDMADEMWGDFRYPNIQTWTYPASKDCQRITPEPLDKSQPVAYEQDDDMPIGRSMTQFIALPNGKYLLLNGAEFGTAGYSTSGVKDTPFAQMPFGQSLAGGPVLRPAIYDPEAPRGKRWSQEGLFESKIPRMYHSTAVLLPDGSVFVAGSNPNADVVLNAAFPTEYRADIFYPSYFSAEVRPEPQNVPTKLSYGGQYFDITIPASSYKGSANDAAESVKVTLIRTGFSTHAMQMGQRYLQLENTYTVNKDGSITLHVSQLPRNPNLFQPGPAFLYVNVHDVPSKGTYVIVGSGRVEQQPVGAEVKLPDSVRLDNVQGGTSGNSNAGNNNNGNAGKSDTDGEKSSNTVLIASIAGGAVVLAIIGAIVFVVMRRRRAAEARRANMSHVDLSQPSAGSRTWGHQPNGSEVAFVPYSKEQGGNGWNGSQAALTGGYKDDAYTMGSRDSSATDNAYDPPFDPYAASASGGYPPQPQHQGYTQSPLGYGQVPTSQPRY</sequence>
<keyword evidence="8" id="KW-1185">Reference proteome</keyword>
<feature type="region of interest" description="Disordered" evidence="2">
    <location>
        <begin position="691"/>
        <end position="719"/>
    </location>
</feature>
<organism evidence="7 8">
    <name type="scientific">Panaeolus cyanescens</name>
    <dbReference type="NCBI Taxonomy" id="181874"/>
    <lineage>
        <taxon>Eukaryota</taxon>
        <taxon>Fungi</taxon>
        <taxon>Dikarya</taxon>
        <taxon>Basidiomycota</taxon>
        <taxon>Agaricomycotina</taxon>
        <taxon>Agaricomycetes</taxon>
        <taxon>Agaricomycetidae</taxon>
        <taxon>Agaricales</taxon>
        <taxon>Agaricineae</taxon>
        <taxon>Galeropsidaceae</taxon>
        <taxon>Panaeolus</taxon>
    </lineage>
</organism>
<dbReference type="InterPro" id="IPR014756">
    <property type="entry name" value="Ig_E-set"/>
</dbReference>
<evidence type="ECO:0000256" key="4">
    <source>
        <dbReference type="SAM" id="SignalP"/>
    </source>
</evidence>
<feature type="region of interest" description="Disordered" evidence="2">
    <location>
        <begin position="752"/>
        <end position="805"/>
    </location>
</feature>
<evidence type="ECO:0008006" key="9">
    <source>
        <dbReference type="Google" id="ProtNLM"/>
    </source>
</evidence>
<evidence type="ECO:0000259" key="6">
    <source>
        <dbReference type="Pfam" id="PF09118"/>
    </source>
</evidence>
<feature type="compositionally biased region" description="Polar residues" evidence="2">
    <location>
        <begin position="700"/>
        <end position="717"/>
    </location>
</feature>
<feature type="domain" description="Galactose oxidase-like Early set" evidence="6">
    <location>
        <begin position="494"/>
        <end position="602"/>
    </location>
</feature>
<dbReference type="PANTHER" id="PTHR32208:SF21">
    <property type="entry name" value="LOW QUALITY PROTEIN: ALDEHYDE OXIDASE GLOX-LIKE"/>
    <property type="match status" value="1"/>
</dbReference>
<feature type="transmembrane region" description="Helical" evidence="3">
    <location>
        <begin position="660"/>
        <end position="683"/>
    </location>
</feature>
<accession>A0A409YIH1</accession>
<keyword evidence="3" id="KW-1133">Transmembrane helix</keyword>
<dbReference type="InParanoid" id="A0A409YIH1"/>
<comment type="caution">
    <text evidence="7">The sequence shown here is derived from an EMBL/GenBank/DDBJ whole genome shotgun (WGS) entry which is preliminary data.</text>
</comment>
<evidence type="ECO:0000256" key="1">
    <source>
        <dbReference type="ARBA" id="ARBA00022729"/>
    </source>
</evidence>
<reference evidence="7 8" key="1">
    <citation type="journal article" date="2018" name="Evol. Lett.">
        <title>Horizontal gene cluster transfer increased hallucinogenic mushroom diversity.</title>
        <authorList>
            <person name="Reynolds H.T."/>
            <person name="Vijayakumar V."/>
            <person name="Gluck-Thaler E."/>
            <person name="Korotkin H.B."/>
            <person name="Matheny P.B."/>
            <person name="Slot J.C."/>
        </authorList>
    </citation>
    <scope>NUCLEOTIDE SEQUENCE [LARGE SCALE GENOMIC DNA]</scope>
    <source>
        <strain evidence="7 8">2629</strain>
    </source>
</reference>
<feature type="region of interest" description="Disordered" evidence="2">
    <location>
        <begin position="613"/>
        <end position="655"/>
    </location>
</feature>
<dbReference type="Gene3D" id="2.130.10.80">
    <property type="entry name" value="Galactose oxidase/kelch, beta-propeller"/>
    <property type="match status" value="1"/>
</dbReference>
<feature type="domain" description="Glyoxal oxidase N-terminal" evidence="5">
    <location>
        <begin position="203"/>
        <end position="488"/>
    </location>
</feature>
<evidence type="ECO:0000256" key="3">
    <source>
        <dbReference type="SAM" id="Phobius"/>
    </source>
</evidence>
<dbReference type="OrthoDB" id="2019572at2759"/>
<name>A0A409YIH1_9AGAR</name>
<feature type="compositionally biased region" description="Low complexity" evidence="2">
    <location>
        <begin position="634"/>
        <end position="647"/>
    </location>
</feature>
<dbReference type="CDD" id="cd02851">
    <property type="entry name" value="E_set_GO_C"/>
    <property type="match status" value="1"/>
</dbReference>
<evidence type="ECO:0000256" key="2">
    <source>
        <dbReference type="SAM" id="MobiDB-lite"/>
    </source>
</evidence>
<evidence type="ECO:0000313" key="7">
    <source>
        <dbReference type="EMBL" id="PPR02765.1"/>
    </source>
</evidence>